<proteinExistence type="inferred from homology"/>
<dbReference type="AlphaFoldDB" id="A0A366DYH6"/>
<evidence type="ECO:0000256" key="4">
    <source>
        <dbReference type="SAM" id="SignalP"/>
    </source>
</evidence>
<dbReference type="RefSeq" id="WP_113869791.1">
    <property type="nucleotide sequence ID" value="NZ_BAABQN010000009.1"/>
</dbReference>
<keyword evidence="3 4" id="KW-0732">Signal</keyword>
<evidence type="ECO:0000313" key="5">
    <source>
        <dbReference type="EMBL" id="RBO94579.1"/>
    </source>
</evidence>
<dbReference type="PANTHER" id="PTHR30024">
    <property type="entry name" value="ALIPHATIC SULFONATES-BINDING PROTEIN-RELATED"/>
    <property type="match status" value="1"/>
</dbReference>
<feature type="chain" id="PRO_5038567908" evidence="4">
    <location>
        <begin position="22"/>
        <end position="313"/>
    </location>
</feature>
<dbReference type="STRING" id="200904.GCA_900168775_01356"/>
<dbReference type="PANTHER" id="PTHR30024:SF47">
    <property type="entry name" value="TAURINE-BINDING PERIPLASMIC PROTEIN"/>
    <property type="match status" value="1"/>
</dbReference>
<comment type="subcellular location">
    <subcellularLocation>
        <location evidence="1">Periplasm</location>
    </subcellularLocation>
</comment>
<gene>
    <name evidence="5" type="ORF">DES48_11066</name>
</gene>
<name>A0A366DYH6_9BACI</name>
<evidence type="ECO:0000256" key="3">
    <source>
        <dbReference type="ARBA" id="ARBA00022729"/>
    </source>
</evidence>
<protein>
    <submittedName>
        <fullName evidence="5">NitT/TauT family transport system substrate-binding protein</fullName>
    </submittedName>
</protein>
<dbReference type="EMBL" id="QNRI01000010">
    <property type="protein sequence ID" value="RBO94579.1"/>
    <property type="molecule type" value="Genomic_DNA"/>
</dbReference>
<organism evidence="5 6">
    <name type="scientific">Paraliobacillus ryukyuensis</name>
    <dbReference type="NCBI Taxonomy" id="200904"/>
    <lineage>
        <taxon>Bacteria</taxon>
        <taxon>Bacillati</taxon>
        <taxon>Bacillota</taxon>
        <taxon>Bacilli</taxon>
        <taxon>Bacillales</taxon>
        <taxon>Bacillaceae</taxon>
        <taxon>Paraliobacillus</taxon>
    </lineage>
</organism>
<dbReference type="GO" id="GO:0042597">
    <property type="term" value="C:periplasmic space"/>
    <property type="evidence" value="ECO:0007669"/>
    <property type="project" value="UniProtKB-SubCell"/>
</dbReference>
<feature type="signal peptide" evidence="4">
    <location>
        <begin position="1"/>
        <end position="21"/>
    </location>
</feature>
<comment type="caution">
    <text evidence="5">The sequence shown here is derived from an EMBL/GenBank/DDBJ whole genome shotgun (WGS) entry which is preliminary data.</text>
</comment>
<evidence type="ECO:0000256" key="2">
    <source>
        <dbReference type="ARBA" id="ARBA00010742"/>
    </source>
</evidence>
<dbReference type="OrthoDB" id="9815602at2"/>
<evidence type="ECO:0000313" key="6">
    <source>
        <dbReference type="Proteomes" id="UP000252254"/>
    </source>
</evidence>
<dbReference type="Proteomes" id="UP000252254">
    <property type="component" value="Unassembled WGS sequence"/>
</dbReference>
<accession>A0A366DYH6</accession>
<sequence>MKYMRFTSFIILLLFFITACSSETSNNNQQSDKIEKEETVSLSIGLMPAVDAAPILLAEKEGYFDDLNLDLDAKIYTNANNRQSAIQANELDGTMTDLIAYINNKHNGFDTKIVTSTDGSFAFLVGDNFEQKGRKKLGIMEVSVSNYLADHYVAKDYNIEKVYIPEIPTRLEMVQTEQLDIGFFPEPIASNGEVAGLTKLISITDDDGYMPEAMVFTTKALNEKREAIQRFIKGYNQAVNAINSDDTLAREVLIEAIDLKPEIQDLITLPTYHQARIPSEEYMNKIITWVEEAQKIQTNLKYDEMIAKEYTES</sequence>
<reference evidence="5 6" key="1">
    <citation type="submission" date="2018-06" db="EMBL/GenBank/DDBJ databases">
        <title>Genomic Encyclopedia of Type Strains, Phase IV (KMG-IV): sequencing the most valuable type-strain genomes for metagenomic binning, comparative biology and taxonomic classification.</title>
        <authorList>
            <person name="Goeker M."/>
        </authorList>
    </citation>
    <scope>NUCLEOTIDE SEQUENCE [LARGE SCALE GENOMIC DNA]</scope>
    <source>
        <strain evidence="5 6">DSM 15140</strain>
    </source>
</reference>
<dbReference type="SUPFAM" id="SSF53850">
    <property type="entry name" value="Periplasmic binding protein-like II"/>
    <property type="match status" value="1"/>
</dbReference>
<keyword evidence="6" id="KW-1185">Reference proteome</keyword>
<dbReference type="Gene3D" id="3.40.190.10">
    <property type="entry name" value="Periplasmic binding protein-like II"/>
    <property type="match status" value="2"/>
</dbReference>
<evidence type="ECO:0000256" key="1">
    <source>
        <dbReference type="ARBA" id="ARBA00004418"/>
    </source>
</evidence>
<dbReference type="PROSITE" id="PS51257">
    <property type="entry name" value="PROKAR_LIPOPROTEIN"/>
    <property type="match status" value="1"/>
</dbReference>
<comment type="similarity">
    <text evidence="2">Belongs to the bacterial solute-binding protein SsuA/TauA family.</text>
</comment>